<evidence type="ECO:0000259" key="10">
    <source>
        <dbReference type="PROSITE" id="PS50109"/>
    </source>
</evidence>
<comment type="catalytic activity">
    <reaction evidence="1">
        <text>ATP + protein L-histidine = ADP + protein N-phospho-L-histidine.</text>
        <dbReference type="EC" id="2.7.13.3"/>
    </reaction>
</comment>
<accession>A0A2R7Z193</accession>
<feature type="domain" description="Histidine kinase" evidence="10">
    <location>
        <begin position="252"/>
        <end position="449"/>
    </location>
</feature>
<keyword evidence="7" id="KW-0067">ATP-binding</keyword>
<dbReference type="Proteomes" id="UP000244867">
    <property type="component" value="Unassembled WGS sequence"/>
</dbReference>
<evidence type="ECO:0000256" key="1">
    <source>
        <dbReference type="ARBA" id="ARBA00000085"/>
    </source>
</evidence>
<dbReference type="PANTHER" id="PTHR44936">
    <property type="entry name" value="SENSOR PROTEIN CREC"/>
    <property type="match status" value="1"/>
</dbReference>
<keyword evidence="4" id="KW-0808">Transferase</keyword>
<dbReference type="InterPro" id="IPR004358">
    <property type="entry name" value="Sig_transdc_His_kin-like_C"/>
</dbReference>
<comment type="caution">
    <text evidence="11">The sequence shown here is derived from an EMBL/GenBank/DDBJ whole genome shotgun (WGS) entry which is preliminary data.</text>
</comment>
<evidence type="ECO:0000256" key="9">
    <source>
        <dbReference type="SAM" id="Phobius"/>
    </source>
</evidence>
<dbReference type="InterPro" id="IPR050980">
    <property type="entry name" value="2C_sensor_his_kinase"/>
</dbReference>
<feature type="transmembrane region" description="Helical" evidence="9">
    <location>
        <begin position="20"/>
        <end position="44"/>
    </location>
</feature>
<feature type="transmembrane region" description="Helical" evidence="9">
    <location>
        <begin position="81"/>
        <end position="101"/>
    </location>
</feature>
<keyword evidence="6" id="KW-0418">Kinase</keyword>
<reference evidence="11 12" key="1">
    <citation type="submission" date="2018-03" db="EMBL/GenBank/DDBJ databases">
        <authorList>
            <person name="Keele B.F."/>
        </authorList>
    </citation>
    <scope>NUCLEOTIDE SEQUENCE [LARGE SCALE GENOMIC DNA]</scope>
    <source>
        <strain evidence="11 12">IB-3</strain>
    </source>
</reference>
<dbReference type="GO" id="GO:0000155">
    <property type="term" value="F:phosphorelay sensor kinase activity"/>
    <property type="evidence" value="ECO:0007669"/>
    <property type="project" value="InterPro"/>
</dbReference>
<keyword evidence="9" id="KW-0472">Membrane</keyword>
<dbReference type="Pfam" id="PF02518">
    <property type="entry name" value="HATPase_c"/>
    <property type="match status" value="1"/>
</dbReference>
<dbReference type="Gene3D" id="3.30.565.10">
    <property type="entry name" value="Histidine kinase-like ATPase, C-terminal domain"/>
    <property type="match status" value="1"/>
</dbReference>
<feature type="transmembrane region" description="Helical" evidence="9">
    <location>
        <begin position="113"/>
        <end position="130"/>
    </location>
</feature>
<keyword evidence="9" id="KW-0812">Transmembrane</keyword>
<dbReference type="GO" id="GO:0005524">
    <property type="term" value="F:ATP binding"/>
    <property type="evidence" value="ECO:0007669"/>
    <property type="project" value="UniProtKB-KW"/>
</dbReference>
<keyword evidence="12" id="KW-1185">Reference proteome</keyword>
<evidence type="ECO:0000256" key="8">
    <source>
        <dbReference type="ARBA" id="ARBA00023012"/>
    </source>
</evidence>
<dbReference type="CDD" id="cd00082">
    <property type="entry name" value="HisKA"/>
    <property type="match status" value="1"/>
</dbReference>
<dbReference type="AlphaFoldDB" id="A0A2R7Z193"/>
<evidence type="ECO:0000256" key="3">
    <source>
        <dbReference type="ARBA" id="ARBA00022553"/>
    </source>
</evidence>
<keyword evidence="3" id="KW-0597">Phosphoprotein</keyword>
<sequence length="463" mass="48411">MPVLAILIAVPDSRVSSRAAAIAGVVAGVLLLIAALEFYFYWLTSPSRRRAWTVSALVVVAVQVLASSAHDLVDPPPGGGVVGWGTVVDLLATGVVLGLLFVGTRALRNPHPALLGLGLGVALAGLLATGPADHVLGAPPRAVIALLLTTIVAAHVAIAWQILADHSLVDWARHRLALTIVLVGVAQLARSGAFDGWATDLAAAVGQVGAAILWSSATFRLLADTVVHQHRRARALECAVLENESNLRGSRELMHEIRSTVAGAASAARLLDDEAVSPATHARLERAIRTELDRLERMVTDQEPASPGPVDLDTTLDVLLEAHRAQGRTVEWEPSGGATVHARPDDVAEALNILLDNAATHGGGTASRVAVTRADGLVEIAVTDAGPGVPLEAREGIFDWGVHRSDSPGQGIGLSVARRLVTEHGGTLTLADQAAEQGSSFIIRLPAARRSEEDHVLDPRHSA</sequence>
<dbReference type="InterPro" id="IPR005467">
    <property type="entry name" value="His_kinase_dom"/>
</dbReference>
<name>A0A2R7Z193_9ACTN</name>
<dbReference type="InterPro" id="IPR036890">
    <property type="entry name" value="HATPase_C_sf"/>
</dbReference>
<dbReference type="OrthoDB" id="5195045at2"/>
<evidence type="ECO:0000256" key="6">
    <source>
        <dbReference type="ARBA" id="ARBA00022777"/>
    </source>
</evidence>
<dbReference type="EMBL" id="PYXZ01000001">
    <property type="protein sequence ID" value="PUA82334.1"/>
    <property type="molecule type" value="Genomic_DNA"/>
</dbReference>
<proteinExistence type="predicted"/>
<gene>
    <name evidence="11" type="ORF">C7S10_00850</name>
</gene>
<protein>
    <recommendedName>
        <fullName evidence="2">histidine kinase</fullName>
        <ecNumber evidence="2">2.7.13.3</ecNumber>
    </recommendedName>
</protein>
<evidence type="ECO:0000256" key="4">
    <source>
        <dbReference type="ARBA" id="ARBA00022679"/>
    </source>
</evidence>
<feature type="transmembrane region" description="Helical" evidence="9">
    <location>
        <begin position="142"/>
        <end position="164"/>
    </location>
</feature>
<feature type="transmembrane region" description="Helical" evidence="9">
    <location>
        <begin position="204"/>
        <end position="223"/>
    </location>
</feature>
<organism evidence="11 12">
    <name type="scientific">Nocardioides currus</name>
    <dbReference type="NCBI Taxonomy" id="2133958"/>
    <lineage>
        <taxon>Bacteria</taxon>
        <taxon>Bacillati</taxon>
        <taxon>Actinomycetota</taxon>
        <taxon>Actinomycetes</taxon>
        <taxon>Propionibacteriales</taxon>
        <taxon>Nocardioidaceae</taxon>
        <taxon>Nocardioides</taxon>
    </lineage>
</organism>
<dbReference type="SUPFAM" id="SSF55874">
    <property type="entry name" value="ATPase domain of HSP90 chaperone/DNA topoisomerase II/histidine kinase"/>
    <property type="match status" value="1"/>
</dbReference>
<feature type="transmembrane region" description="Helical" evidence="9">
    <location>
        <begin position="51"/>
        <end position="69"/>
    </location>
</feature>
<dbReference type="InterPro" id="IPR003661">
    <property type="entry name" value="HisK_dim/P_dom"/>
</dbReference>
<dbReference type="RefSeq" id="WP_108342521.1">
    <property type="nucleotide sequence ID" value="NZ_PYXZ01000001.1"/>
</dbReference>
<dbReference type="PROSITE" id="PS50109">
    <property type="entry name" value="HIS_KIN"/>
    <property type="match status" value="1"/>
</dbReference>
<evidence type="ECO:0000256" key="2">
    <source>
        <dbReference type="ARBA" id="ARBA00012438"/>
    </source>
</evidence>
<keyword evidence="8" id="KW-0902">Two-component regulatory system</keyword>
<evidence type="ECO:0000256" key="7">
    <source>
        <dbReference type="ARBA" id="ARBA00022840"/>
    </source>
</evidence>
<dbReference type="PRINTS" id="PR00344">
    <property type="entry name" value="BCTRLSENSOR"/>
</dbReference>
<dbReference type="GO" id="GO:0005886">
    <property type="term" value="C:plasma membrane"/>
    <property type="evidence" value="ECO:0007669"/>
    <property type="project" value="UniProtKB-SubCell"/>
</dbReference>
<dbReference type="InterPro" id="IPR003594">
    <property type="entry name" value="HATPase_dom"/>
</dbReference>
<keyword evidence="9" id="KW-1133">Transmembrane helix</keyword>
<dbReference type="PANTHER" id="PTHR44936:SF10">
    <property type="entry name" value="SENSOR PROTEIN RSTB"/>
    <property type="match status" value="1"/>
</dbReference>
<evidence type="ECO:0000256" key="5">
    <source>
        <dbReference type="ARBA" id="ARBA00022741"/>
    </source>
</evidence>
<dbReference type="EC" id="2.7.13.3" evidence="2"/>
<dbReference type="SMART" id="SM00387">
    <property type="entry name" value="HATPase_c"/>
    <property type="match status" value="1"/>
</dbReference>
<evidence type="ECO:0000313" key="12">
    <source>
        <dbReference type="Proteomes" id="UP000244867"/>
    </source>
</evidence>
<feature type="transmembrane region" description="Helical" evidence="9">
    <location>
        <begin position="176"/>
        <end position="198"/>
    </location>
</feature>
<evidence type="ECO:0000313" key="11">
    <source>
        <dbReference type="EMBL" id="PUA82334.1"/>
    </source>
</evidence>
<keyword evidence="5" id="KW-0547">Nucleotide-binding</keyword>